<dbReference type="RefSeq" id="WP_052367096.1">
    <property type="nucleotide sequence ID" value="NZ_LT629776.1"/>
</dbReference>
<feature type="transmembrane region" description="Helical" evidence="3">
    <location>
        <begin position="142"/>
        <end position="163"/>
    </location>
</feature>
<dbReference type="GO" id="GO:0032259">
    <property type="term" value="P:methylation"/>
    <property type="evidence" value="ECO:0007669"/>
    <property type="project" value="UniProtKB-KW"/>
</dbReference>
<dbReference type="Proteomes" id="UP000185663">
    <property type="component" value="Chromosome I"/>
</dbReference>
<keyword evidence="3" id="KW-0812">Transmembrane</keyword>
<feature type="transmembrane region" description="Helical" evidence="3">
    <location>
        <begin position="67"/>
        <end position="88"/>
    </location>
</feature>
<keyword evidence="5" id="KW-0808">Transferase</keyword>
<keyword evidence="5" id="KW-0489">Methyltransferase</keyword>
<comment type="similarity">
    <text evidence="1 2">Belongs to the peptidase A24 family.</text>
</comment>
<name>A0A1H1SNC7_9CELL</name>
<organism evidence="5 6">
    <name type="scientific">Paraoerskovia marina</name>
    <dbReference type="NCBI Taxonomy" id="545619"/>
    <lineage>
        <taxon>Bacteria</taxon>
        <taxon>Bacillati</taxon>
        <taxon>Actinomycetota</taxon>
        <taxon>Actinomycetes</taxon>
        <taxon>Micrococcales</taxon>
        <taxon>Cellulomonadaceae</taxon>
        <taxon>Paraoerskovia</taxon>
    </lineage>
</organism>
<dbReference type="InterPro" id="IPR014032">
    <property type="entry name" value="Peptidase_A24A_bac"/>
</dbReference>
<protein>
    <submittedName>
        <fullName evidence="5">Leader peptidase (Prepilin peptidase) / N-methyltransferase</fullName>
    </submittedName>
</protein>
<dbReference type="InterPro" id="IPR000045">
    <property type="entry name" value="Prepilin_IV_endopep_pep"/>
</dbReference>
<dbReference type="PANTHER" id="PTHR30487:SF0">
    <property type="entry name" value="PREPILIN LEADER PEPTIDASE_N-METHYLTRANSFERASE-RELATED"/>
    <property type="match status" value="1"/>
</dbReference>
<accession>A0A1H1SNC7</accession>
<dbReference type="PRINTS" id="PR00864">
    <property type="entry name" value="PREPILNPTASE"/>
</dbReference>
<dbReference type="STRING" id="545619.SAMN04489860_1679"/>
<dbReference type="Pfam" id="PF01478">
    <property type="entry name" value="Peptidase_A24"/>
    <property type="match status" value="1"/>
</dbReference>
<evidence type="ECO:0000313" key="5">
    <source>
        <dbReference type="EMBL" id="SDS49517.1"/>
    </source>
</evidence>
<keyword evidence="3" id="KW-0472">Membrane</keyword>
<reference evidence="5 6" key="1">
    <citation type="submission" date="2016-10" db="EMBL/GenBank/DDBJ databases">
        <authorList>
            <person name="de Groot N.N."/>
        </authorList>
    </citation>
    <scope>NUCLEOTIDE SEQUENCE [LARGE SCALE GENOMIC DNA]</scope>
    <source>
        <strain evidence="5 6">DSM 22126</strain>
    </source>
</reference>
<evidence type="ECO:0000256" key="1">
    <source>
        <dbReference type="ARBA" id="ARBA00005801"/>
    </source>
</evidence>
<feature type="transmembrane region" description="Helical" evidence="3">
    <location>
        <begin position="170"/>
        <end position="188"/>
    </location>
</feature>
<feature type="transmembrane region" description="Helical" evidence="3">
    <location>
        <begin position="94"/>
        <end position="111"/>
    </location>
</feature>
<gene>
    <name evidence="5" type="ORF">SAMN04489860_1679</name>
</gene>
<feature type="domain" description="Prepilin type IV endopeptidase peptidase" evidence="4">
    <location>
        <begin position="46"/>
        <end position="158"/>
    </location>
</feature>
<dbReference type="GO" id="GO:0004190">
    <property type="term" value="F:aspartic-type endopeptidase activity"/>
    <property type="evidence" value="ECO:0007669"/>
    <property type="project" value="InterPro"/>
</dbReference>
<evidence type="ECO:0000313" key="6">
    <source>
        <dbReference type="Proteomes" id="UP000185663"/>
    </source>
</evidence>
<dbReference type="Gene3D" id="1.20.120.1220">
    <property type="match status" value="1"/>
</dbReference>
<dbReference type="eggNOG" id="COG1989">
    <property type="taxonomic scope" value="Bacteria"/>
</dbReference>
<sequence>MLADLAARIDTETRADRRVSLALSAALVLAVLVSRWPAPDTVAFVVLAVACGPLTVIDLRSHRLPDALTGPTAAAALVVLGLTVLIGPDTLADLGRAALGAFLLLAAYLALAIVRPGGLGLGDVKLAGVVGLYLAWCGWEAWFLGTFAAFTLGGLWALALLLARRATGTTAFAFGPFMLVGAAVAIGLDSAGAFSF</sequence>
<dbReference type="AlphaFoldDB" id="A0A1H1SNC7"/>
<dbReference type="GO" id="GO:0005886">
    <property type="term" value="C:plasma membrane"/>
    <property type="evidence" value="ECO:0007669"/>
    <property type="project" value="TreeGrafter"/>
</dbReference>
<dbReference type="GO" id="GO:0006465">
    <property type="term" value="P:signal peptide processing"/>
    <property type="evidence" value="ECO:0007669"/>
    <property type="project" value="TreeGrafter"/>
</dbReference>
<dbReference type="InterPro" id="IPR050882">
    <property type="entry name" value="Prepilin_peptidase/N-MTase"/>
</dbReference>
<dbReference type="GO" id="GO:0008168">
    <property type="term" value="F:methyltransferase activity"/>
    <property type="evidence" value="ECO:0007669"/>
    <property type="project" value="UniProtKB-KW"/>
</dbReference>
<evidence type="ECO:0000256" key="2">
    <source>
        <dbReference type="RuleBase" id="RU003793"/>
    </source>
</evidence>
<evidence type="ECO:0000259" key="4">
    <source>
        <dbReference type="Pfam" id="PF01478"/>
    </source>
</evidence>
<feature type="transmembrane region" description="Helical" evidence="3">
    <location>
        <begin position="19"/>
        <end position="36"/>
    </location>
</feature>
<dbReference type="EMBL" id="LT629776">
    <property type="protein sequence ID" value="SDS49517.1"/>
    <property type="molecule type" value="Genomic_DNA"/>
</dbReference>
<keyword evidence="3" id="KW-1133">Transmembrane helix</keyword>
<evidence type="ECO:0000256" key="3">
    <source>
        <dbReference type="SAM" id="Phobius"/>
    </source>
</evidence>
<dbReference type="PANTHER" id="PTHR30487">
    <property type="entry name" value="TYPE 4 PREPILIN-LIKE PROTEINS LEADER PEPTIDE-PROCESSING ENZYME"/>
    <property type="match status" value="1"/>
</dbReference>
<proteinExistence type="inferred from homology"/>
<keyword evidence="6" id="KW-1185">Reference proteome</keyword>